<name>R0JSR8_ANAPL</name>
<accession>R0JSR8</accession>
<proteinExistence type="predicted"/>
<dbReference type="Proteomes" id="UP000296049">
    <property type="component" value="Unassembled WGS sequence"/>
</dbReference>
<gene>
    <name evidence="1" type="ORF">Anapl_00766</name>
</gene>
<reference evidence="2" key="1">
    <citation type="journal article" date="2013" name="Nat. Genet.">
        <title>The duck genome and transcriptome provide insight into an avian influenza virus reservoir species.</title>
        <authorList>
            <person name="Huang Y."/>
            <person name="Li Y."/>
            <person name="Burt D.W."/>
            <person name="Chen H."/>
            <person name="Zhang Y."/>
            <person name="Qian W."/>
            <person name="Kim H."/>
            <person name="Gan S."/>
            <person name="Zhao Y."/>
            <person name="Li J."/>
            <person name="Yi K."/>
            <person name="Feng H."/>
            <person name="Zhu P."/>
            <person name="Li B."/>
            <person name="Liu Q."/>
            <person name="Fairley S."/>
            <person name="Magor K.E."/>
            <person name="Du Z."/>
            <person name="Hu X."/>
            <person name="Goodman L."/>
            <person name="Tafer H."/>
            <person name="Vignal A."/>
            <person name="Lee T."/>
            <person name="Kim K.W."/>
            <person name="Sheng Z."/>
            <person name="An Y."/>
            <person name="Searle S."/>
            <person name="Herrero J."/>
            <person name="Groenen M.A."/>
            <person name="Crooijmans R.P."/>
            <person name="Faraut T."/>
            <person name="Cai Q."/>
            <person name="Webster R.G."/>
            <person name="Aldridge J.R."/>
            <person name="Warren W.C."/>
            <person name="Bartschat S."/>
            <person name="Kehr S."/>
            <person name="Marz M."/>
            <person name="Stadler P.F."/>
            <person name="Smith J."/>
            <person name="Kraus R.H."/>
            <person name="Zhao Y."/>
            <person name="Ren L."/>
            <person name="Fei J."/>
            <person name="Morisson M."/>
            <person name="Kaiser P."/>
            <person name="Griffin D.K."/>
            <person name="Rao M."/>
            <person name="Pitel F."/>
            <person name="Wang J."/>
            <person name="Li N."/>
        </authorList>
    </citation>
    <scope>NUCLEOTIDE SEQUENCE [LARGE SCALE GENOMIC DNA]</scope>
</reference>
<evidence type="ECO:0000313" key="1">
    <source>
        <dbReference type="EMBL" id="EOB00471.1"/>
    </source>
</evidence>
<sequence>MRLAVVRSYPPNVHRRKLSKTYSKTKTKNVTIAPKLYCHSYATVIKHNNAQEVTLVCVISDSSTMGAEAADALKHSPQLWALLMKLIQALKFLTQAGRRYSVTVQRYHLPFIHKGYVLPTHTRSLKSYTVIKELANL</sequence>
<organism evidence="1 2">
    <name type="scientific">Anas platyrhynchos</name>
    <name type="common">Mallard</name>
    <name type="synonym">Anas boschas</name>
    <dbReference type="NCBI Taxonomy" id="8839"/>
    <lineage>
        <taxon>Eukaryota</taxon>
        <taxon>Metazoa</taxon>
        <taxon>Chordata</taxon>
        <taxon>Craniata</taxon>
        <taxon>Vertebrata</taxon>
        <taxon>Euteleostomi</taxon>
        <taxon>Archelosauria</taxon>
        <taxon>Archosauria</taxon>
        <taxon>Dinosauria</taxon>
        <taxon>Saurischia</taxon>
        <taxon>Theropoda</taxon>
        <taxon>Coelurosauria</taxon>
        <taxon>Aves</taxon>
        <taxon>Neognathae</taxon>
        <taxon>Galloanserae</taxon>
        <taxon>Anseriformes</taxon>
        <taxon>Anatidae</taxon>
        <taxon>Anatinae</taxon>
        <taxon>Anas</taxon>
    </lineage>
</organism>
<protein>
    <submittedName>
        <fullName evidence="1">Uncharacterized protein</fullName>
    </submittedName>
</protein>
<evidence type="ECO:0000313" key="2">
    <source>
        <dbReference type="Proteomes" id="UP000296049"/>
    </source>
</evidence>
<keyword evidence="2" id="KW-1185">Reference proteome</keyword>
<dbReference type="EMBL" id="KB743197">
    <property type="protein sequence ID" value="EOB00471.1"/>
    <property type="molecule type" value="Genomic_DNA"/>
</dbReference>
<dbReference type="AlphaFoldDB" id="R0JSR8"/>